<evidence type="ECO:0000313" key="1">
    <source>
        <dbReference type="EMBL" id="ANG66108.1"/>
    </source>
</evidence>
<dbReference type="RefSeq" id="WP_021828807.1">
    <property type="nucleotide sequence ID" value="NZ_CP015840.1"/>
</dbReference>
<dbReference type="OrthoDB" id="17787at2"/>
<dbReference type="KEGG" id="cgz:M787_002080"/>
<dbReference type="Proteomes" id="UP000019147">
    <property type="component" value="Chromosome"/>
</dbReference>
<evidence type="ECO:0000313" key="2">
    <source>
        <dbReference type="Proteomes" id="UP000019147"/>
    </source>
</evidence>
<dbReference type="GeneID" id="81478091"/>
<gene>
    <name evidence="1" type="ORF">M787_002080</name>
</gene>
<sequence>MIDPLQLFPKLDSDQETASIQKSSGTPLASELNKEVPVFALGAPTSAQDRNIENVKLNPMAMMQDQNSGIMDSELQEALNSEEFEEQVHNLKKRLWDAQSTVQNQETNSLSPEHLEAMNVIIDLINDDLTDIANHTQQELKKATDEEKHDSVTRKVINWVSSGEEILNRALLYFSDRNGERENLANFLKVQYAVQRATQRAELFASIVGTTVSSIKTIMTTQLG</sequence>
<name>A0A173DYU9_9CHLA</name>
<reference evidence="1 2" key="1">
    <citation type="journal article" date="2014" name="Syst. Appl. Microbiol.">
        <title>Evidence for the existence of two new members of the family Chlamydiaceae and proposal of Chlamydia avium sp. nov. and Chlamydia gallinacea sp. nov.</title>
        <authorList>
            <person name="Sachse K."/>
            <person name="Laroucau K."/>
            <person name="Riege K."/>
            <person name="Wehner S."/>
            <person name="Dilcher M."/>
            <person name="Creasy H.H."/>
            <person name="Weidmann M."/>
            <person name="Myers G."/>
            <person name="Vorimore F."/>
            <person name="Vicari N."/>
            <person name="Magnino S."/>
            <person name="Liebler-Tenorio E."/>
            <person name="Ruettger A."/>
            <person name="Bavoil P.M."/>
            <person name="Hufert F.T."/>
            <person name="Rossello-Mora R."/>
            <person name="Marz M."/>
        </authorList>
    </citation>
    <scope>NUCLEOTIDE SEQUENCE [LARGE SCALE GENOMIC DNA]</scope>
    <source>
        <strain evidence="1 2">08-1274/3</strain>
    </source>
</reference>
<protein>
    <submittedName>
        <fullName evidence="1">Uncharacterized protein</fullName>
    </submittedName>
</protein>
<dbReference type="AlphaFoldDB" id="A0A173DYU9"/>
<accession>A0A173DYU9</accession>
<dbReference type="EMBL" id="CP015840">
    <property type="protein sequence ID" value="ANG66108.1"/>
    <property type="molecule type" value="Genomic_DNA"/>
</dbReference>
<proteinExistence type="predicted"/>
<organism evidence="1 2">
    <name type="scientific">Chlamydia gallinacea 08-1274/3</name>
    <dbReference type="NCBI Taxonomy" id="1143323"/>
    <lineage>
        <taxon>Bacteria</taxon>
        <taxon>Pseudomonadati</taxon>
        <taxon>Chlamydiota</taxon>
        <taxon>Chlamydiia</taxon>
        <taxon>Chlamydiales</taxon>
        <taxon>Chlamydiaceae</taxon>
        <taxon>Chlamydia/Chlamydophila group</taxon>
        <taxon>Chlamydia</taxon>
    </lineage>
</organism>
<dbReference type="STRING" id="1143323.M787_002080"/>